<feature type="region of interest" description="Disordered" evidence="1">
    <location>
        <begin position="466"/>
        <end position="502"/>
    </location>
</feature>
<dbReference type="InterPro" id="IPR002889">
    <property type="entry name" value="WSC_carb-bd"/>
</dbReference>
<feature type="domain" description="WSC" evidence="3">
    <location>
        <begin position="566"/>
        <end position="661"/>
    </location>
</feature>
<organism evidence="4 5">
    <name type="scientific">Exophiala oligosperma</name>
    <dbReference type="NCBI Taxonomy" id="215243"/>
    <lineage>
        <taxon>Eukaryota</taxon>
        <taxon>Fungi</taxon>
        <taxon>Dikarya</taxon>
        <taxon>Ascomycota</taxon>
        <taxon>Pezizomycotina</taxon>
        <taxon>Eurotiomycetes</taxon>
        <taxon>Chaetothyriomycetidae</taxon>
        <taxon>Chaetothyriales</taxon>
        <taxon>Herpotrichiellaceae</taxon>
        <taxon>Exophiala</taxon>
    </lineage>
</organism>
<feature type="region of interest" description="Disordered" evidence="1">
    <location>
        <begin position="526"/>
        <end position="566"/>
    </location>
</feature>
<dbReference type="HOGENOM" id="CLU_014722_3_1_1"/>
<dbReference type="Pfam" id="PF01822">
    <property type="entry name" value="WSC"/>
    <property type="match status" value="2"/>
</dbReference>
<feature type="domain" description="WSC" evidence="3">
    <location>
        <begin position="358"/>
        <end position="453"/>
    </location>
</feature>
<dbReference type="Proteomes" id="UP000053342">
    <property type="component" value="Unassembled WGS sequence"/>
</dbReference>
<accession>A0A0D2E1B2</accession>
<proteinExistence type="predicted"/>
<dbReference type="GeneID" id="27359197"/>
<dbReference type="PANTHER" id="PTHR43662:SF3">
    <property type="entry name" value="DOMAIN PROTEIN, PUTATIVE (AFU_ORTHOLOGUE AFUA_6G11970)-RELATED"/>
    <property type="match status" value="1"/>
</dbReference>
<dbReference type="SMART" id="SM00321">
    <property type="entry name" value="WSC"/>
    <property type="match status" value="2"/>
</dbReference>
<dbReference type="RefSeq" id="XP_016261790.1">
    <property type="nucleotide sequence ID" value="XM_016408310.1"/>
</dbReference>
<feature type="signal peptide" evidence="2">
    <location>
        <begin position="1"/>
        <end position="20"/>
    </location>
</feature>
<protein>
    <recommendedName>
        <fullName evidence="3">WSC domain-containing protein</fullName>
    </recommendedName>
</protein>
<gene>
    <name evidence="4" type="ORF">PV06_07123</name>
</gene>
<dbReference type="OrthoDB" id="74764at2759"/>
<dbReference type="EMBL" id="KN847337">
    <property type="protein sequence ID" value="KIW41574.1"/>
    <property type="molecule type" value="Genomic_DNA"/>
</dbReference>
<dbReference type="Pfam" id="PF09362">
    <property type="entry name" value="DUF1996"/>
    <property type="match status" value="1"/>
</dbReference>
<evidence type="ECO:0000313" key="5">
    <source>
        <dbReference type="Proteomes" id="UP000053342"/>
    </source>
</evidence>
<sequence length="689" mass="71603">MSALFTAGLIAALAASPVSAFWRLPCKSPIVVERADPIVSPGKVASHLHTIMGGNAFDFTMDDNTTRTSTCSSCTVIGDDSNYWTPTLFFQHQNGTFESVNQVGGATVYYLQRQGDGETLKAFPPGFRMLAGDPYKRSGGDDFASQAISYNCLNYNGPAKPETGMFPNYNCPDGLRAQVFFPSCWNGKDLDTPDHKSHMSYPANSYNSGACPPDFPVHLISIFYEVIWDTGKFADQWYGDSQPFVWSMGDPTGYGGHGDFIMGWDPALLQRAVDTCTADSGRVEDCPEFKLIPDTQAEGCRIEPKVDESVSGLLDALPGCNAVQQGPGPAKQQTDCGAPTTIGAGSNASFFTDLTGKGWSYTGCGTDNYYTRILTGASESNDQMTNEACVAFCDSKGFSVAGTEYSKECYCGDSIPTSGMPVPGVVGNCQMKCSGDESEFCGGSALISLYQKCTGSDCVNTGGGGGGGGSGSGGASAPASSTASSPASSSPAAAPSSSSTASSSQAIVQPTTLATTAVVQPVSTAASSLSKSSSTSSSSSPTTTTNVTSTATPTSSSTPPASSNPSWSYSGCFTDTVTPRSLPQWSNFNGPDMTNDACISFCDKSGFPVAGTEYAGQCFCGAADVTSGLEQLSGDKCSMACTGDGEQICGGPGALSVWTKKSTTKRASSVIKKRHAHAHVGAHLKTHQF</sequence>
<feature type="compositionally biased region" description="Low complexity" evidence="1">
    <location>
        <begin position="475"/>
        <end position="502"/>
    </location>
</feature>
<evidence type="ECO:0000256" key="1">
    <source>
        <dbReference type="SAM" id="MobiDB-lite"/>
    </source>
</evidence>
<keyword evidence="2" id="KW-0732">Signal</keyword>
<reference evidence="4 5" key="1">
    <citation type="submission" date="2015-01" db="EMBL/GenBank/DDBJ databases">
        <title>The Genome Sequence of Exophiala oligosperma CBS72588.</title>
        <authorList>
            <consortium name="The Broad Institute Genomics Platform"/>
            <person name="Cuomo C."/>
            <person name="de Hoog S."/>
            <person name="Gorbushina A."/>
            <person name="Stielow B."/>
            <person name="Teixiera M."/>
            <person name="Abouelleil A."/>
            <person name="Chapman S.B."/>
            <person name="Priest M."/>
            <person name="Young S.K."/>
            <person name="Wortman J."/>
            <person name="Nusbaum C."/>
            <person name="Birren B."/>
        </authorList>
    </citation>
    <scope>NUCLEOTIDE SEQUENCE [LARGE SCALE GENOMIC DNA]</scope>
    <source>
        <strain evidence="4 5">CBS 72588</strain>
    </source>
</reference>
<dbReference type="PROSITE" id="PS51212">
    <property type="entry name" value="WSC"/>
    <property type="match status" value="2"/>
</dbReference>
<name>A0A0D2E1B2_9EURO</name>
<feature type="chain" id="PRO_5002256299" description="WSC domain-containing protein" evidence="2">
    <location>
        <begin position="21"/>
        <end position="689"/>
    </location>
</feature>
<evidence type="ECO:0000259" key="3">
    <source>
        <dbReference type="PROSITE" id="PS51212"/>
    </source>
</evidence>
<evidence type="ECO:0000313" key="4">
    <source>
        <dbReference type="EMBL" id="KIW41574.1"/>
    </source>
</evidence>
<dbReference type="PANTHER" id="PTHR43662">
    <property type="match status" value="1"/>
</dbReference>
<dbReference type="AlphaFoldDB" id="A0A0D2E1B2"/>
<evidence type="ECO:0000256" key="2">
    <source>
        <dbReference type="SAM" id="SignalP"/>
    </source>
</evidence>
<dbReference type="VEuPathDB" id="FungiDB:PV06_07123"/>
<keyword evidence="5" id="KW-1185">Reference proteome</keyword>
<dbReference type="STRING" id="215243.A0A0D2E1B2"/>
<dbReference type="InterPro" id="IPR018535">
    <property type="entry name" value="DUF1996"/>
</dbReference>